<gene>
    <name evidence="9" type="ORF">OBO34_22055</name>
</gene>
<proteinExistence type="inferred from homology"/>
<keyword evidence="10" id="KW-1185">Reference proteome</keyword>
<evidence type="ECO:0000256" key="2">
    <source>
        <dbReference type="ARBA" id="ARBA00007362"/>
    </source>
</evidence>
<feature type="transmembrane region" description="Helical" evidence="7">
    <location>
        <begin position="98"/>
        <end position="116"/>
    </location>
</feature>
<comment type="similarity">
    <text evidence="2">Belongs to the EamA transporter family.</text>
</comment>
<keyword evidence="4 7" id="KW-0812">Transmembrane</keyword>
<feature type="transmembrane region" description="Helical" evidence="7">
    <location>
        <begin position="249"/>
        <end position="267"/>
    </location>
</feature>
<dbReference type="SUPFAM" id="SSF103481">
    <property type="entry name" value="Multidrug resistance efflux transporter EmrE"/>
    <property type="match status" value="2"/>
</dbReference>
<dbReference type="PANTHER" id="PTHR32322">
    <property type="entry name" value="INNER MEMBRANE TRANSPORTER"/>
    <property type="match status" value="1"/>
</dbReference>
<feature type="transmembrane region" description="Helical" evidence="7">
    <location>
        <begin position="7"/>
        <end position="29"/>
    </location>
</feature>
<evidence type="ECO:0000256" key="6">
    <source>
        <dbReference type="ARBA" id="ARBA00023136"/>
    </source>
</evidence>
<dbReference type="Proteomes" id="UP001065549">
    <property type="component" value="Unassembled WGS sequence"/>
</dbReference>
<comment type="caution">
    <text evidence="9">The sequence shown here is derived from an EMBL/GenBank/DDBJ whole genome shotgun (WGS) entry which is preliminary data.</text>
</comment>
<feature type="domain" description="EamA" evidence="8">
    <location>
        <begin position="153"/>
        <end position="290"/>
    </location>
</feature>
<evidence type="ECO:0000313" key="10">
    <source>
        <dbReference type="Proteomes" id="UP001065549"/>
    </source>
</evidence>
<feature type="domain" description="EamA" evidence="8">
    <location>
        <begin position="8"/>
        <end position="138"/>
    </location>
</feature>
<feature type="transmembrane region" description="Helical" evidence="7">
    <location>
        <begin position="273"/>
        <end position="291"/>
    </location>
</feature>
<evidence type="ECO:0000313" key="9">
    <source>
        <dbReference type="EMBL" id="MCU7381002.1"/>
    </source>
</evidence>
<keyword evidence="6 7" id="KW-0472">Membrane</keyword>
<feature type="transmembrane region" description="Helical" evidence="7">
    <location>
        <begin position="184"/>
        <end position="201"/>
    </location>
</feature>
<dbReference type="InterPro" id="IPR050638">
    <property type="entry name" value="AA-Vitamin_Transporters"/>
</dbReference>
<dbReference type="AlphaFoldDB" id="A0A9J6QZX1"/>
<accession>A0A9J6QZX1</accession>
<comment type="subcellular location">
    <subcellularLocation>
        <location evidence="1">Cell membrane</location>
        <topology evidence="1">Multi-pass membrane protein</topology>
    </subcellularLocation>
</comment>
<reference evidence="9" key="1">
    <citation type="submission" date="2022-09" db="EMBL/GenBank/DDBJ databases">
        <title>Culturomic study of gut microbiota in children with autism spectrum disorder.</title>
        <authorList>
            <person name="Efimov B.A."/>
            <person name="Chaplin A.V."/>
            <person name="Sokolova S.R."/>
            <person name="Pikina A.P."/>
            <person name="Korzhanova M."/>
            <person name="Belova V."/>
            <person name="Korostin D."/>
        </authorList>
    </citation>
    <scope>NUCLEOTIDE SEQUENCE</scope>
    <source>
        <strain evidence="9">ASD5510</strain>
    </source>
</reference>
<keyword evidence="3" id="KW-1003">Cell membrane</keyword>
<organism evidence="9 10">
    <name type="scientific">Hominibacterium faecale</name>
    <dbReference type="NCBI Taxonomy" id="2839743"/>
    <lineage>
        <taxon>Bacteria</taxon>
        <taxon>Bacillati</taxon>
        <taxon>Bacillota</taxon>
        <taxon>Clostridia</taxon>
        <taxon>Peptostreptococcales</taxon>
        <taxon>Anaerovoracaceae</taxon>
        <taxon>Hominibacterium</taxon>
    </lineage>
</organism>
<evidence type="ECO:0000256" key="1">
    <source>
        <dbReference type="ARBA" id="ARBA00004651"/>
    </source>
</evidence>
<evidence type="ECO:0000256" key="4">
    <source>
        <dbReference type="ARBA" id="ARBA00022692"/>
    </source>
</evidence>
<feature type="transmembrane region" description="Helical" evidence="7">
    <location>
        <begin position="123"/>
        <end position="141"/>
    </location>
</feature>
<protein>
    <submittedName>
        <fullName evidence="9">DMT family transporter</fullName>
    </submittedName>
</protein>
<feature type="transmembrane region" description="Helical" evidence="7">
    <location>
        <begin position="35"/>
        <end position="55"/>
    </location>
</feature>
<feature type="transmembrane region" description="Helical" evidence="7">
    <location>
        <begin position="213"/>
        <end position="237"/>
    </location>
</feature>
<dbReference type="InterPro" id="IPR037185">
    <property type="entry name" value="EmrE-like"/>
</dbReference>
<dbReference type="Pfam" id="PF00892">
    <property type="entry name" value="EamA"/>
    <property type="match status" value="2"/>
</dbReference>
<sequence>MQTKKIVYAAAVIESVLFGLTFLGSKIALTQLDAIQVLACRWTIAMVLFLALAMFKLIRIHYRGKRVWLVALAAFIQPCINTICETCGVDLTTASESAIVYAMIPIAVVLITALILKRSIKPVVAGGIALSFLGVIISIVFSEGFSLGGKAGGYLFLIGMVVTGAVFTIMSGHISDQFSPMERTFTMALMGGIWFNLLNLIRGKGFSCYAVCFQYPEVGLAVLFLGAAGSFLCYILFNYVVSKMPAPQASMLQVNLITLTGVVSGIAFQGDSFGWYTAAGLILVVAGVIAANRVSE</sequence>
<evidence type="ECO:0000256" key="7">
    <source>
        <dbReference type="SAM" id="Phobius"/>
    </source>
</evidence>
<feature type="transmembrane region" description="Helical" evidence="7">
    <location>
        <begin position="153"/>
        <end position="172"/>
    </location>
</feature>
<name>A0A9J6QZX1_9FIRM</name>
<dbReference type="RefSeq" id="WP_253021022.1">
    <property type="nucleotide sequence ID" value="NZ_JAOSHN010000020.1"/>
</dbReference>
<keyword evidence="5 7" id="KW-1133">Transmembrane helix</keyword>
<dbReference type="EMBL" id="JAOSHN010000020">
    <property type="protein sequence ID" value="MCU7381002.1"/>
    <property type="molecule type" value="Genomic_DNA"/>
</dbReference>
<evidence type="ECO:0000259" key="8">
    <source>
        <dbReference type="Pfam" id="PF00892"/>
    </source>
</evidence>
<evidence type="ECO:0000256" key="5">
    <source>
        <dbReference type="ARBA" id="ARBA00022989"/>
    </source>
</evidence>
<evidence type="ECO:0000256" key="3">
    <source>
        <dbReference type="ARBA" id="ARBA00022475"/>
    </source>
</evidence>
<dbReference type="InterPro" id="IPR000620">
    <property type="entry name" value="EamA_dom"/>
</dbReference>
<feature type="transmembrane region" description="Helical" evidence="7">
    <location>
        <begin position="67"/>
        <end position="92"/>
    </location>
</feature>
<dbReference type="GO" id="GO:0005886">
    <property type="term" value="C:plasma membrane"/>
    <property type="evidence" value="ECO:0007669"/>
    <property type="project" value="UniProtKB-SubCell"/>
</dbReference>
<dbReference type="PANTHER" id="PTHR32322:SF18">
    <property type="entry name" value="S-ADENOSYLMETHIONINE_S-ADENOSYLHOMOCYSTEINE TRANSPORTER"/>
    <property type="match status" value="1"/>
</dbReference>